<dbReference type="EMBL" id="CP015518">
    <property type="protein sequence ID" value="APG26033.1"/>
    <property type="molecule type" value="Genomic_DNA"/>
</dbReference>
<reference evidence="6 7" key="1">
    <citation type="journal article" date="2017" name="Genome Announc.">
        <title>Complete Genome Sequences of Two Acetylene-Fermenting Pelobacter acetylenicus Strains.</title>
        <authorList>
            <person name="Sutton J.M."/>
            <person name="Baesman S.M."/>
            <person name="Fierst J.L."/>
            <person name="Poret-Peterson A.T."/>
            <person name="Oremland R.S."/>
            <person name="Dunlap D.S."/>
            <person name="Akob D.M."/>
        </authorList>
    </citation>
    <scope>NUCLEOTIDE SEQUENCE [LARGE SCALE GENOMIC DNA]</scope>
    <source>
        <strain evidence="6 7">DSM 3247</strain>
    </source>
</reference>
<feature type="transmembrane region" description="Helical" evidence="5">
    <location>
        <begin position="66"/>
        <end position="85"/>
    </location>
</feature>
<dbReference type="Pfam" id="PF02361">
    <property type="entry name" value="CbiQ"/>
    <property type="match status" value="1"/>
</dbReference>
<sequence length="250" mass="27110">MADARPSVAQKPFALDPRTRLVALAALLVGVFSAPGVKALLGISLPVLSLVLLCGVPRQRLLRRCFSLRWLFAGVLLMHLLLGSGRTLGGVAFLSLDGFYEGVLIVWRLGLASLCSAVFCWTTSPACLMQALRLNMGRLGRLPAAGFLSRHVALVFLWLPLVQDALSSAKKPDRNPGRPWFARFGDAVESFFLLMDGLFQKVDMIAVNVHCESGLSFSAEVSAGARMAMADRLVLLASAVFVPCWLWGVR</sequence>
<proteinExistence type="predicted"/>
<dbReference type="RefSeq" id="WP_072287872.1">
    <property type="nucleotide sequence ID" value="NZ_CP015455.1"/>
</dbReference>
<evidence type="ECO:0000256" key="1">
    <source>
        <dbReference type="ARBA" id="ARBA00004141"/>
    </source>
</evidence>
<evidence type="ECO:0000256" key="2">
    <source>
        <dbReference type="ARBA" id="ARBA00022692"/>
    </source>
</evidence>
<keyword evidence="2 5" id="KW-0812">Transmembrane</keyword>
<dbReference type="CDD" id="cd16914">
    <property type="entry name" value="EcfT"/>
    <property type="match status" value="1"/>
</dbReference>
<dbReference type="InterPro" id="IPR003339">
    <property type="entry name" value="ABC/ECF_trnsptr_transmembrane"/>
</dbReference>
<protein>
    <recommendedName>
        <fullName evidence="8">Cobalt transport protein</fullName>
    </recommendedName>
</protein>
<comment type="subcellular location">
    <subcellularLocation>
        <location evidence="1">Membrane</location>
        <topology evidence="1">Multi-pass membrane protein</topology>
    </subcellularLocation>
</comment>
<dbReference type="Proteomes" id="UP000182264">
    <property type="component" value="Chromosome"/>
</dbReference>
<keyword evidence="4 5" id="KW-0472">Membrane</keyword>
<dbReference type="AlphaFoldDB" id="A0A1L3GJB4"/>
<evidence type="ECO:0008006" key="8">
    <source>
        <dbReference type="Google" id="ProtNLM"/>
    </source>
</evidence>
<evidence type="ECO:0000313" key="7">
    <source>
        <dbReference type="Proteomes" id="UP000182264"/>
    </source>
</evidence>
<dbReference type="STRING" id="29542.A6070_08250"/>
<accession>A0A1L3GJB4</accession>
<organism evidence="6 7">
    <name type="scientific">Syntrophotalea acetylenica</name>
    <name type="common">Pelobacter acetylenicus</name>
    <dbReference type="NCBI Taxonomy" id="29542"/>
    <lineage>
        <taxon>Bacteria</taxon>
        <taxon>Pseudomonadati</taxon>
        <taxon>Thermodesulfobacteriota</taxon>
        <taxon>Desulfuromonadia</taxon>
        <taxon>Desulfuromonadales</taxon>
        <taxon>Syntrophotaleaceae</taxon>
        <taxon>Syntrophotalea</taxon>
    </lineage>
</organism>
<feature type="transmembrane region" description="Helical" evidence="5">
    <location>
        <begin position="105"/>
        <end position="128"/>
    </location>
</feature>
<keyword evidence="7" id="KW-1185">Reference proteome</keyword>
<evidence type="ECO:0000313" key="6">
    <source>
        <dbReference type="EMBL" id="APG26033.1"/>
    </source>
</evidence>
<dbReference type="GO" id="GO:0005886">
    <property type="term" value="C:plasma membrane"/>
    <property type="evidence" value="ECO:0007669"/>
    <property type="project" value="UniProtKB-ARBA"/>
</dbReference>
<name>A0A1L3GJB4_SYNAC</name>
<feature type="transmembrane region" description="Helical" evidence="5">
    <location>
        <begin position="21"/>
        <end position="54"/>
    </location>
</feature>
<evidence type="ECO:0000256" key="5">
    <source>
        <dbReference type="SAM" id="Phobius"/>
    </source>
</evidence>
<evidence type="ECO:0000256" key="4">
    <source>
        <dbReference type="ARBA" id="ARBA00023136"/>
    </source>
</evidence>
<gene>
    <name evidence="6" type="ORF">A7E75_14225</name>
</gene>
<dbReference type="KEGG" id="pace:A6070_08250"/>
<evidence type="ECO:0000256" key="3">
    <source>
        <dbReference type="ARBA" id="ARBA00022989"/>
    </source>
</evidence>
<dbReference type="OrthoDB" id="10013470at2"/>
<feature type="transmembrane region" description="Helical" evidence="5">
    <location>
        <begin position="233"/>
        <end position="249"/>
    </location>
</feature>
<keyword evidence="3 5" id="KW-1133">Transmembrane helix</keyword>